<proteinExistence type="predicted"/>
<dbReference type="RefSeq" id="WP_154416946.1">
    <property type="nucleotide sequence ID" value="NZ_DBFCGB010000114.1"/>
</dbReference>
<name>A0A844G084_9BACT</name>
<dbReference type="AlphaFoldDB" id="A0A844G084"/>
<dbReference type="InterPro" id="IPR003313">
    <property type="entry name" value="AraC-bd"/>
</dbReference>
<dbReference type="Proteomes" id="UP000435649">
    <property type="component" value="Unassembled WGS sequence"/>
</dbReference>
<dbReference type="InterPro" id="IPR037923">
    <property type="entry name" value="HTH-like"/>
</dbReference>
<keyword evidence="3" id="KW-0804">Transcription</keyword>
<dbReference type="SUPFAM" id="SSF51215">
    <property type="entry name" value="Regulatory protein AraC"/>
    <property type="match status" value="1"/>
</dbReference>
<keyword evidence="1" id="KW-0805">Transcription regulation</keyword>
<comment type="caution">
    <text evidence="5">The sequence shown here is derived from an EMBL/GenBank/DDBJ whole genome shotgun (WGS) entry which is preliminary data.</text>
</comment>
<dbReference type="SUPFAM" id="SSF46689">
    <property type="entry name" value="Homeodomain-like"/>
    <property type="match status" value="1"/>
</dbReference>
<dbReference type="GO" id="GO:0043565">
    <property type="term" value="F:sequence-specific DNA binding"/>
    <property type="evidence" value="ECO:0007669"/>
    <property type="project" value="InterPro"/>
</dbReference>
<dbReference type="InterPro" id="IPR014710">
    <property type="entry name" value="RmlC-like_jellyroll"/>
</dbReference>
<keyword evidence="2" id="KW-0238">DNA-binding</keyword>
<accession>A0A844G084</accession>
<evidence type="ECO:0000256" key="1">
    <source>
        <dbReference type="ARBA" id="ARBA00023015"/>
    </source>
</evidence>
<dbReference type="InterPro" id="IPR018060">
    <property type="entry name" value="HTH_AraC"/>
</dbReference>
<reference evidence="5 6" key="1">
    <citation type="submission" date="2019-08" db="EMBL/GenBank/DDBJ databases">
        <title>In-depth cultivation of the pig gut microbiome towards novel bacterial diversity and tailored functional studies.</title>
        <authorList>
            <person name="Wylensek D."/>
            <person name="Hitch T.C.A."/>
            <person name="Clavel T."/>
        </authorList>
    </citation>
    <scope>NUCLEOTIDE SEQUENCE [LARGE SCALE GENOMIC DNA]</scope>
    <source>
        <strain evidence="5 6">BBE-744-WT-12</strain>
    </source>
</reference>
<evidence type="ECO:0000256" key="3">
    <source>
        <dbReference type="ARBA" id="ARBA00023163"/>
    </source>
</evidence>
<dbReference type="GO" id="GO:0003700">
    <property type="term" value="F:DNA-binding transcription factor activity"/>
    <property type="evidence" value="ECO:0007669"/>
    <property type="project" value="InterPro"/>
</dbReference>
<sequence>MIREAVYRPTLEGSVAAPLRARSTGHYRIEDPCWEEEPRRKTFLELFWCTAGEGTFVAETGTWHLRPGDVFFYFPGDVHRISAQTVPWEYYWMTCDGAHLDEVIAGFELERRTHPAGKAPRDLFARLGLELRDLTRSGEYRAGATAYEILSLGCCRGDENIPDGAVETFQQLVEERFDDPSLTIGSIAGELGIHRSTLARLVRRRTGISPVEYLVSRRIQEAAGLLAGTGLSVKEVAAAAGCTDPNYLAKLLKRRLGRTPTELRNEGR</sequence>
<keyword evidence="6" id="KW-1185">Reference proteome</keyword>
<evidence type="ECO:0000313" key="6">
    <source>
        <dbReference type="Proteomes" id="UP000435649"/>
    </source>
</evidence>
<evidence type="ECO:0000256" key="2">
    <source>
        <dbReference type="ARBA" id="ARBA00023125"/>
    </source>
</evidence>
<dbReference type="InterPro" id="IPR009057">
    <property type="entry name" value="Homeodomain-like_sf"/>
</dbReference>
<organism evidence="5 6">
    <name type="scientific">Victivallis lenta</name>
    <dbReference type="NCBI Taxonomy" id="2606640"/>
    <lineage>
        <taxon>Bacteria</taxon>
        <taxon>Pseudomonadati</taxon>
        <taxon>Lentisphaerota</taxon>
        <taxon>Lentisphaeria</taxon>
        <taxon>Victivallales</taxon>
        <taxon>Victivallaceae</taxon>
        <taxon>Victivallis</taxon>
    </lineage>
</organism>
<evidence type="ECO:0000259" key="4">
    <source>
        <dbReference type="PROSITE" id="PS01124"/>
    </source>
</evidence>
<protein>
    <submittedName>
        <fullName evidence="5">AraC family transcriptional regulator</fullName>
    </submittedName>
</protein>
<dbReference type="Pfam" id="PF02311">
    <property type="entry name" value="AraC_binding"/>
    <property type="match status" value="1"/>
</dbReference>
<dbReference type="EMBL" id="VUNS01000002">
    <property type="protein sequence ID" value="MST95998.1"/>
    <property type="molecule type" value="Genomic_DNA"/>
</dbReference>
<dbReference type="Gene3D" id="2.60.120.10">
    <property type="entry name" value="Jelly Rolls"/>
    <property type="match status" value="1"/>
</dbReference>
<dbReference type="SMART" id="SM00342">
    <property type="entry name" value="HTH_ARAC"/>
    <property type="match status" value="1"/>
</dbReference>
<dbReference type="Pfam" id="PF12833">
    <property type="entry name" value="HTH_18"/>
    <property type="match status" value="1"/>
</dbReference>
<dbReference type="PANTHER" id="PTHR43280:SF2">
    <property type="entry name" value="HTH-TYPE TRANSCRIPTIONAL REGULATOR EXSA"/>
    <property type="match status" value="1"/>
</dbReference>
<evidence type="ECO:0000313" key="5">
    <source>
        <dbReference type="EMBL" id="MST95998.1"/>
    </source>
</evidence>
<dbReference type="Gene3D" id="1.10.10.60">
    <property type="entry name" value="Homeodomain-like"/>
    <property type="match status" value="1"/>
</dbReference>
<gene>
    <name evidence="5" type="ORF">FYJ85_02930</name>
</gene>
<feature type="domain" description="HTH araC/xylS-type" evidence="4">
    <location>
        <begin position="167"/>
        <end position="266"/>
    </location>
</feature>
<dbReference type="PROSITE" id="PS01124">
    <property type="entry name" value="HTH_ARAC_FAMILY_2"/>
    <property type="match status" value="1"/>
</dbReference>
<dbReference type="PANTHER" id="PTHR43280">
    <property type="entry name" value="ARAC-FAMILY TRANSCRIPTIONAL REGULATOR"/>
    <property type="match status" value="1"/>
</dbReference>